<dbReference type="AlphaFoldDB" id="A0A261FFS7"/>
<organism evidence="1 2">
    <name type="scientific">Bifidobacterium tissieri</name>
    <dbReference type="NCBI Taxonomy" id="1630162"/>
    <lineage>
        <taxon>Bacteria</taxon>
        <taxon>Bacillati</taxon>
        <taxon>Actinomycetota</taxon>
        <taxon>Actinomycetes</taxon>
        <taxon>Bifidobacteriales</taxon>
        <taxon>Bifidobacteriaceae</taxon>
        <taxon>Bifidobacterium</taxon>
    </lineage>
</organism>
<evidence type="ECO:0000313" key="2">
    <source>
        <dbReference type="Proteomes" id="UP000216444"/>
    </source>
</evidence>
<gene>
    <name evidence="1" type="ORF">BTIS_1064</name>
</gene>
<dbReference type="SUPFAM" id="SSF47413">
    <property type="entry name" value="lambda repressor-like DNA-binding domains"/>
    <property type="match status" value="1"/>
</dbReference>
<name>A0A261FFS7_9BIFI</name>
<keyword evidence="2" id="KW-1185">Reference proteome</keyword>
<evidence type="ECO:0000313" key="1">
    <source>
        <dbReference type="EMBL" id="OZG57823.1"/>
    </source>
</evidence>
<sequence>MNTSKQIAAGISAELARRGHSKRELADVWGVTQQTVYSKLATGMLTTDEVDKVAQFLSISFVDLVKASLMLADSRMGVAA</sequence>
<reference evidence="1 2" key="1">
    <citation type="journal article" date="2017" name="BMC Genomics">
        <title>Comparative genomic and phylogenomic analyses of the Bifidobacteriaceae family.</title>
        <authorList>
            <person name="Lugli G.A."/>
            <person name="Milani C."/>
            <person name="Turroni F."/>
            <person name="Duranti S."/>
            <person name="Mancabelli L."/>
            <person name="Mangifesta M."/>
            <person name="Ferrario C."/>
            <person name="Modesto M."/>
            <person name="Mattarelli P."/>
            <person name="Jiri K."/>
            <person name="van Sinderen D."/>
            <person name="Ventura M."/>
        </authorList>
    </citation>
    <scope>NUCLEOTIDE SEQUENCE [LARGE SCALE GENOMIC DNA]</scope>
    <source>
        <strain evidence="1 2">DSM 100201</strain>
    </source>
</reference>
<dbReference type="RefSeq" id="WP_094663405.1">
    <property type="nucleotide sequence ID" value="NZ_MWWV01000006.1"/>
</dbReference>
<protein>
    <recommendedName>
        <fullName evidence="3">XRE family transcriptional regulator</fullName>
    </recommendedName>
</protein>
<proteinExistence type="predicted"/>
<comment type="caution">
    <text evidence="1">The sequence shown here is derived from an EMBL/GenBank/DDBJ whole genome shotgun (WGS) entry which is preliminary data.</text>
</comment>
<evidence type="ECO:0008006" key="3">
    <source>
        <dbReference type="Google" id="ProtNLM"/>
    </source>
</evidence>
<dbReference type="GO" id="GO:0003677">
    <property type="term" value="F:DNA binding"/>
    <property type="evidence" value="ECO:0007669"/>
    <property type="project" value="InterPro"/>
</dbReference>
<accession>A0A261FFS7</accession>
<dbReference type="InterPro" id="IPR010982">
    <property type="entry name" value="Lambda_DNA-bd_dom_sf"/>
</dbReference>
<dbReference type="Proteomes" id="UP000216444">
    <property type="component" value="Unassembled WGS sequence"/>
</dbReference>
<dbReference type="EMBL" id="MWWV01000006">
    <property type="protein sequence ID" value="OZG57823.1"/>
    <property type="molecule type" value="Genomic_DNA"/>
</dbReference>